<dbReference type="SUPFAM" id="SSF52540">
    <property type="entry name" value="P-loop containing nucleoside triphosphate hydrolases"/>
    <property type="match status" value="1"/>
</dbReference>
<gene>
    <name evidence="3" type="ORF">GCM10008957_43960</name>
</gene>
<organism evidence="3 4">
    <name type="scientific">Deinococcus ruber</name>
    <dbReference type="NCBI Taxonomy" id="1848197"/>
    <lineage>
        <taxon>Bacteria</taxon>
        <taxon>Thermotogati</taxon>
        <taxon>Deinococcota</taxon>
        <taxon>Deinococci</taxon>
        <taxon>Deinococcales</taxon>
        <taxon>Deinococcaceae</taxon>
        <taxon>Deinococcus</taxon>
    </lineage>
</organism>
<evidence type="ECO:0000313" key="3">
    <source>
        <dbReference type="EMBL" id="GGR27907.1"/>
    </source>
</evidence>
<dbReference type="NCBIfam" id="NF040713">
    <property type="entry name" value="ZapE"/>
    <property type="match status" value="1"/>
</dbReference>
<dbReference type="InterPro" id="IPR005654">
    <property type="entry name" value="ATPase_AFG1-like"/>
</dbReference>
<keyword evidence="3" id="KW-0132">Cell division</keyword>
<keyword evidence="2" id="KW-0067">ATP-binding</keyword>
<name>A0A918CLM9_9DEIO</name>
<dbReference type="AlphaFoldDB" id="A0A918CLM9"/>
<keyword evidence="1" id="KW-0547">Nucleotide-binding</keyword>
<dbReference type="PANTHER" id="PTHR12169:SF6">
    <property type="entry name" value="AFG1-LIKE ATPASE"/>
    <property type="match status" value="1"/>
</dbReference>
<dbReference type="GO" id="GO:0005737">
    <property type="term" value="C:cytoplasm"/>
    <property type="evidence" value="ECO:0007669"/>
    <property type="project" value="TreeGrafter"/>
</dbReference>
<evidence type="ECO:0000256" key="1">
    <source>
        <dbReference type="ARBA" id="ARBA00022741"/>
    </source>
</evidence>
<keyword evidence="3" id="KW-0131">Cell cycle</keyword>
<protein>
    <submittedName>
        <fullName evidence="3">Cell division protein ZapE</fullName>
    </submittedName>
</protein>
<proteinExistence type="predicted"/>
<dbReference type="Pfam" id="PF03969">
    <property type="entry name" value="AFG1_ATPase"/>
    <property type="match status" value="2"/>
</dbReference>
<dbReference type="RefSeq" id="WP_229776428.1">
    <property type="nucleotide sequence ID" value="NZ_BMQL01000042.1"/>
</dbReference>
<dbReference type="Proteomes" id="UP000603865">
    <property type="component" value="Unassembled WGS sequence"/>
</dbReference>
<dbReference type="Gene3D" id="3.40.50.300">
    <property type="entry name" value="P-loop containing nucleotide triphosphate hydrolases"/>
    <property type="match status" value="1"/>
</dbReference>
<evidence type="ECO:0000256" key="2">
    <source>
        <dbReference type="ARBA" id="ARBA00022840"/>
    </source>
</evidence>
<dbReference type="GO" id="GO:0051301">
    <property type="term" value="P:cell division"/>
    <property type="evidence" value="ECO:0007669"/>
    <property type="project" value="UniProtKB-KW"/>
</dbReference>
<accession>A0A918CLM9</accession>
<dbReference type="GO" id="GO:0016887">
    <property type="term" value="F:ATP hydrolysis activity"/>
    <property type="evidence" value="ECO:0007669"/>
    <property type="project" value="InterPro"/>
</dbReference>
<dbReference type="PANTHER" id="PTHR12169">
    <property type="entry name" value="ATPASE N2B"/>
    <property type="match status" value="1"/>
</dbReference>
<dbReference type="InterPro" id="IPR027417">
    <property type="entry name" value="P-loop_NTPase"/>
</dbReference>
<reference evidence="3" key="1">
    <citation type="journal article" date="2014" name="Int. J. Syst. Evol. Microbiol.">
        <title>Complete genome sequence of Corynebacterium casei LMG S-19264T (=DSM 44701T), isolated from a smear-ripened cheese.</title>
        <authorList>
            <consortium name="US DOE Joint Genome Institute (JGI-PGF)"/>
            <person name="Walter F."/>
            <person name="Albersmeier A."/>
            <person name="Kalinowski J."/>
            <person name="Ruckert C."/>
        </authorList>
    </citation>
    <scope>NUCLEOTIDE SEQUENCE</scope>
    <source>
        <strain evidence="3">JCM 31311</strain>
    </source>
</reference>
<comment type="caution">
    <text evidence="3">The sequence shown here is derived from an EMBL/GenBank/DDBJ whole genome shotgun (WGS) entry which is preliminary data.</text>
</comment>
<evidence type="ECO:0000313" key="4">
    <source>
        <dbReference type="Proteomes" id="UP000603865"/>
    </source>
</evidence>
<keyword evidence="4" id="KW-1185">Reference proteome</keyword>
<dbReference type="EMBL" id="BMQL01000042">
    <property type="protein sequence ID" value="GGR27907.1"/>
    <property type="molecule type" value="Genomic_DNA"/>
</dbReference>
<sequence length="360" mass="39351">MTELLAAGGTPQSSIDLTTRHPEVDPARLTAGLTPGARFQDVRFQTYRPNPEYPSQQEARDRLETFVTELGAVPETRGGLFGLLGPARLGRKRRRPEGRGLYLDGGFGVGKTHLLASAYHAASVPKAFMSFQDWMYLIGALGMTRATAALSSLELLCLDEFELDDPGNTHMANTFLAERMPLGLNVIATSNTEPGALGQGRFNANDFGRQIQGIAGRFDNLQLDGPDYRQRGSTPETPLSDDEYTRWRAQQPAASFAELDFGQLETLLLSVHPARFGQVLDGVAALGGPGLLHPMISQNAALRFVHFVDKVYDLGLRAAFTGAPLNTLFDDSYRFGAYAKKYARCLSRLSELLREARAGL</sequence>
<dbReference type="GO" id="GO:0005524">
    <property type="term" value="F:ATP binding"/>
    <property type="evidence" value="ECO:0007669"/>
    <property type="project" value="UniProtKB-KW"/>
</dbReference>
<reference evidence="3" key="2">
    <citation type="submission" date="2020-09" db="EMBL/GenBank/DDBJ databases">
        <authorList>
            <person name="Sun Q."/>
            <person name="Ohkuma M."/>
        </authorList>
    </citation>
    <scope>NUCLEOTIDE SEQUENCE</scope>
    <source>
        <strain evidence="3">JCM 31311</strain>
    </source>
</reference>